<proteinExistence type="predicted"/>
<dbReference type="Pfam" id="PF07035">
    <property type="entry name" value="RMC1_C"/>
    <property type="match status" value="1"/>
</dbReference>
<evidence type="ECO:0000259" key="2">
    <source>
        <dbReference type="Pfam" id="PF21029"/>
    </source>
</evidence>
<evidence type="ECO:0000259" key="1">
    <source>
        <dbReference type="Pfam" id="PF07035"/>
    </source>
</evidence>
<dbReference type="InterPro" id="IPR040371">
    <property type="entry name" value="RMC1"/>
</dbReference>
<feature type="domain" description="Regulator of MON1-CCZ1 complex N-terminal" evidence="2">
    <location>
        <begin position="28"/>
        <end position="147"/>
    </location>
</feature>
<dbReference type="InterPro" id="IPR009755">
    <property type="entry name" value="RMC1_C"/>
</dbReference>
<name>A0A3B0JSQ8_DROGU</name>
<gene>
    <name evidence="3" type="ORF">DGUA_6G015051</name>
</gene>
<organism evidence="3 4">
    <name type="scientific">Drosophila guanche</name>
    <name type="common">Fruit fly</name>
    <dbReference type="NCBI Taxonomy" id="7266"/>
    <lineage>
        <taxon>Eukaryota</taxon>
        <taxon>Metazoa</taxon>
        <taxon>Ecdysozoa</taxon>
        <taxon>Arthropoda</taxon>
        <taxon>Hexapoda</taxon>
        <taxon>Insecta</taxon>
        <taxon>Pterygota</taxon>
        <taxon>Neoptera</taxon>
        <taxon>Endopterygota</taxon>
        <taxon>Diptera</taxon>
        <taxon>Brachycera</taxon>
        <taxon>Muscomorpha</taxon>
        <taxon>Ephydroidea</taxon>
        <taxon>Drosophilidae</taxon>
        <taxon>Drosophila</taxon>
        <taxon>Sophophora</taxon>
    </lineage>
</organism>
<dbReference type="GO" id="GO:0035658">
    <property type="term" value="C:Mon1-Ccz1 complex"/>
    <property type="evidence" value="ECO:0007669"/>
    <property type="project" value="InterPro"/>
</dbReference>
<dbReference type="GO" id="GO:0031902">
    <property type="term" value="C:late endosome membrane"/>
    <property type="evidence" value="ECO:0007669"/>
    <property type="project" value="TreeGrafter"/>
</dbReference>
<evidence type="ECO:0000313" key="3">
    <source>
        <dbReference type="EMBL" id="SPP85157.1"/>
    </source>
</evidence>
<keyword evidence="4" id="KW-1185">Reference proteome</keyword>
<dbReference type="OrthoDB" id="26384at2759"/>
<sequence length="646" mass="72770">MENSNGIHYIELSRIPIRFDAVSQLTNVFFDDSNKQIFAVRSGGATGVVVKGPVPNEDTVISFCMNDRGGAIRSIKFSPDNQILAVQRKENAVEFICFQGEQPLLQDIITHQVKTMIHGFVWIHNREVALISNTGVEVYTVLPEKRQVRSVKSLSISIKWFAWCCDANVALLCTTEGNSLVPVLVKQKVITKLPKVDLGSPSREVQESKVTLGQVYGVLTVLILQSNSTTGLMEVEVHLLNGPGLAPRKCHVLRLSLVGRFAINTVDNLIVVHHQATGTSLLFDISLTGEVIQDITYHAPVTTGRSIKPFGLKLPSLSPDGQILQCELYSTHWVLFQPNIVIDAKLGCMWYLNLCIDPLCNLISDRIRLTEFLLQRSSGKQVLLKVLGQLVDDQYKGTLLPVLETIFSRINKIYASWVQLELQNQTAQPSNIKTTTVKHSSPPIVLIEQLDMVQIFQRIAKRPYTETILMLYLQSLSKFNIAAQEELSKMIISELIHNHSFDTLRRLVSYSMLLESKAVACFLLSHSDVNTAISQVAIDMLGKIQAYEIIVEVMLGQGKVIDALRLAKNSLGLDKVPARKFLEAAHKTRDDLIFHSVFRFFQMRNLKLYETLAFPKVSKFGSIEMNIFKQNFDFHTNSKRYHFIYK</sequence>
<feature type="domain" description="Mic1" evidence="1">
    <location>
        <begin position="376"/>
        <end position="616"/>
    </location>
</feature>
<evidence type="ECO:0000313" key="4">
    <source>
        <dbReference type="Proteomes" id="UP000268350"/>
    </source>
</evidence>
<accession>A0A3B0JSQ8</accession>
<reference evidence="4" key="1">
    <citation type="submission" date="2018-01" db="EMBL/GenBank/DDBJ databases">
        <authorList>
            <person name="Alioto T."/>
            <person name="Alioto T."/>
        </authorList>
    </citation>
    <scope>NUCLEOTIDE SEQUENCE [LARGE SCALE GENOMIC DNA]</scope>
</reference>
<dbReference type="GO" id="GO:0005765">
    <property type="term" value="C:lysosomal membrane"/>
    <property type="evidence" value="ECO:0007669"/>
    <property type="project" value="TreeGrafter"/>
</dbReference>
<dbReference type="SUPFAM" id="SSF50978">
    <property type="entry name" value="WD40 repeat-like"/>
    <property type="match status" value="1"/>
</dbReference>
<dbReference type="GO" id="GO:0010506">
    <property type="term" value="P:regulation of autophagy"/>
    <property type="evidence" value="ECO:0007669"/>
    <property type="project" value="InterPro"/>
</dbReference>
<dbReference type="EMBL" id="OUUW01000009">
    <property type="protein sequence ID" value="SPP85157.1"/>
    <property type="molecule type" value="Genomic_DNA"/>
</dbReference>
<dbReference type="AlphaFoldDB" id="A0A3B0JSQ8"/>
<dbReference type="Pfam" id="PF21029">
    <property type="entry name" value="RMC1_N"/>
    <property type="match status" value="1"/>
</dbReference>
<dbReference type="PANTHER" id="PTHR12897:SF4">
    <property type="entry name" value="REGULATOR OF MON1-CCZ1 COMPLEX"/>
    <property type="match status" value="1"/>
</dbReference>
<dbReference type="PANTHER" id="PTHR12897">
    <property type="entry name" value="COLON CANCER-ASSOCIATED PROTEIN MIC1"/>
    <property type="match status" value="1"/>
</dbReference>
<dbReference type="InterPro" id="IPR049040">
    <property type="entry name" value="RMC1_N"/>
</dbReference>
<protein>
    <submittedName>
        <fullName evidence="3">Blast:Uncharacterized protein C18orf8</fullName>
    </submittedName>
</protein>
<dbReference type="InterPro" id="IPR036322">
    <property type="entry name" value="WD40_repeat_dom_sf"/>
</dbReference>
<dbReference type="Proteomes" id="UP000268350">
    <property type="component" value="Unassembled WGS sequence"/>
</dbReference>